<evidence type="ECO:0000256" key="1">
    <source>
        <dbReference type="SAM" id="Phobius"/>
    </source>
</evidence>
<evidence type="ECO:0000313" key="3">
    <source>
        <dbReference type="Proteomes" id="UP000654075"/>
    </source>
</evidence>
<keyword evidence="1" id="KW-0812">Transmembrane</keyword>
<protein>
    <submittedName>
        <fullName evidence="2">Uncharacterized protein</fullName>
    </submittedName>
</protein>
<gene>
    <name evidence="2" type="ORF">PGLA1383_LOCUS43850</name>
</gene>
<keyword evidence="1" id="KW-1133">Transmembrane helix</keyword>
<name>A0A813GIX9_POLGL</name>
<feature type="transmembrane region" description="Helical" evidence="1">
    <location>
        <begin position="44"/>
        <end position="66"/>
    </location>
</feature>
<accession>A0A813GIX9</accession>
<organism evidence="2 3">
    <name type="scientific">Polarella glacialis</name>
    <name type="common">Dinoflagellate</name>
    <dbReference type="NCBI Taxonomy" id="89957"/>
    <lineage>
        <taxon>Eukaryota</taxon>
        <taxon>Sar</taxon>
        <taxon>Alveolata</taxon>
        <taxon>Dinophyceae</taxon>
        <taxon>Suessiales</taxon>
        <taxon>Suessiaceae</taxon>
        <taxon>Polarella</taxon>
    </lineage>
</organism>
<dbReference type="AlphaFoldDB" id="A0A813GIX9"/>
<dbReference type="Proteomes" id="UP000654075">
    <property type="component" value="Unassembled WGS sequence"/>
</dbReference>
<keyword evidence="1" id="KW-0472">Membrane</keyword>
<proteinExistence type="predicted"/>
<evidence type="ECO:0000313" key="2">
    <source>
        <dbReference type="EMBL" id="CAE8626975.1"/>
    </source>
</evidence>
<comment type="caution">
    <text evidence="2">The sequence shown here is derived from an EMBL/GenBank/DDBJ whole genome shotgun (WGS) entry which is preliminary data.</text>
</comment>
<keyword evidence="3" id="KW-1185">Reference proteome</keyword>
<reference evidence="2" key="1">
    <citation type="submission" date="2021-02" db="EMBL/GenBank/DDBJ databases">
        <authorList>
            <person name="Dougan E. K."/>
            <person name="Rhodes N."/>
            <person name="Thang M."/>
            <person name="Chan C."/>
        </authorList>
    </citation>
    <scope>NUCLEOTIDE SEQUENCE</scope>
</reference>
<feature type="transmembrane region" description="Helical" evidence="1">
    <location>
        <begin position="121"/>
        <end position="142"/>
    </location>
</feature>
<dbReference type="EMBL" id="CAJNNV010029086">
    <property type="protein sequence ID" value="CAE8626975.1"/>
    <property type="molecule type" value="Genomic_DNA"/>
</dbReference>
<sequence length="159" mass="18355">MPEAFRVRTDKLRAMFGRAGRALPATFGVRTHRLRRTFCRAGQLLRLSLLLFLSLLLLLFLLFFFLRGLLVSKTSEEAFDVCYRRWVLRLLFRDIENIRTEFSYQKSSLSQQKTLNTADSFVFGVFAATGMCLFTPTIGHIAKHTSQPRHTSNSPLDYI</sequence>